<evidence type="ECO:0000313" key="3">
    <source>
        <dbReference type="Proteomes" id="UP000801492"/>
    </source>
</evidence>
<name>A0A8K0DM85_IGNLU</name>
<organism evidence="2 3">
    <name type="scientific">Ignelater luminosus</name>
    <name type="common">Cucubano</name>
    <name type="synonym">Pyrophorus luminosus</name>
    <dbReference type="NCBI Taxonomy" id="2038154"/>
    <lineage>
        <taxon>Eukaryota</taxon>
        <taxon>Metazoa</taxon>
        <taxon>Ecdysozoa</taxon>
        <taxon>Arthropoda</taxon>
        <taxon>Hexapoda</taxon>
        <taxon>Insecta</taxon>
        <taxon>Pterygota</taxon>
        <taxon>Neoptera</taxon>
        <taxon>Endopterygota</taxon>
        <taxon>Coleoptera</taxon>
        <taxon>Polyphaga</taxon>
        <taxon>Elateriformia</taxon>
        <taxon>Elateroidea</taxon>
        <taxon>Elateridae</taxon>
        <taxon>Agrypninae</taxon>
        <taxon>Pyrophorini</taxon>
        <taxon>Ignelater</taxon>
    </lineage>
</organism>
<comment type="caution">
    <text evidence="2">The sequence shown here is derived from an EMBL/GenBank/DDBJ whole genome shotgun (WGS) entry which is preliminary data.</text>
</comment>
<feature type="region of interest" description="Disordered" evidence="1">
    <location>
        <begin position="50"/>
        <end position="75"/>
    </location>
</feature>
<dbReference type="EMBL" id="VTPC01000405">
    <property type="protein sequence ID" value="KAF2905916.1"/>
    <property type="molecule type" value="Genomic_DNA"/>
</dbReference>
<dbReference type="AlphaFoldDB" id="A0A8K0DM85"/>
<sequence>RQKTPERTGKRQTKRLPYVVTSTAFKNACEEKKKAKTEKELDNSRKQFIRNEKKKSTEIKGRRAKKNQDQHTSKIDRTLENHTISKLIPEGSSNKVNILQNMLINSKLPGNDKDTLLEKNSEVEDCKRFLYADGSDDGIHDVGKSD</sequence>
<protein>
    <submittedName>
        <fullName evidence="2">Uncharacterized protein</fullName>
    </submittedName>
</protein>
<dbReference type="Proteomes" id="UP000801492">
    <property type="component" value="Unassembled WGS sequence"/>
</dbReference>
<evidence type="ECO:0000313" key="2">
    <source>
        <dbReference type="EMBL" id="KAF2905916.1"/>
    </source>
</evidence>
<feature type="non-terminal residue" evidence="2">
    <location>
        <position position="1"/>
    </location>
</feature>
<proteinExistence type="predicted"/>
<accession>A0A8K0DM85</accession>
<reference evidence="2" key="1">
    <citation type="submission" date="2019-08" db="EMBL/GenBank/DDBJ databases">
        <title>The genome of the North American firefly Photinus pyralis.</title>
        <authorList>
            <consortium name="Photinus pyralis genome working group"/>
            <person name="Fallon T.R."/>
            <person name="Sander Lower S.E."/>
            <person name="Weng J.-K."/>
        </authorList>
    </citation>
    <scope>NUCLEOTIDE SEQUENCE</scope>
    <source>
        <strain evidence="2">TRF0915ILg1</strain>
        <tissue evidence="2">Whole body</tissue>
    </source>
</reference>
<evidence type="ECO:0000256" key="1">
    <source>
        <dbReference type="SAM" id="MobiDB-lite"/>
    </source>
</evidence>
<keyword evidence="3" id="KW-1185">Reference proteome</keyword>
<gene>
    <name evidence="2" type="ORF">ILUMI_00258</name>
</gene>